<dbReference type="EMBL" id="JAPWTK010000557">
    <property type="protein sequence ID" value="KAJ8938427.1"/>
    <property type="molecule type" value="Genomic_DNA"/>
</dbReference>
<protein>
    <recommendedName>
        <fullName evidence="6">Lipase domain-containing protein</fullName>
    </recommendedName>
</protein>
<evidence type="ECO:0000256" key="2">
    <source>
        <dbReference type="ARBA" id="ARBA00010701"/>
    </source>
</evidence>
<dbReference type="SUPFAM" id="SSF53474">
    <property type="entry name" value="alpha/beta-Hydrolases"/>
    <property type="match status" value="1"/>
</dbReference>
<dbReference type="Proteomes" id="UP001162162">
    <property type="component" value="Unassembled WGS sequence"/>
</dbReference>
<evidence type="ECO:0000259" key="6">
    <source>
        <dbReference type="Pfam" id="PF00151"/>
    </source>
</evidence>
<feature type="domain" description="Lipase" evidence="6">
    <location>
        <begin position="62"/>
        <end position="339"/>
    </location>
</feature>
<dbReference type="PANTHER" id="PTHR11610">
    <property type="entry name" value="LIPASE"/>
    <property type="match status" value="1"/>
</dbReference>
<keyword evidence="3" id="KW-0964">Secreted</keyword>
<gene>
    <name evidence="7" type="ORF">NQ318_011866</name>
</gene>
<dbReference type="PRINTS" id="PR00821">
    <property type="entry name" value="TAGLIPASE"/>
</dbReference>
<evidence type="ECO:0000256" key="1">
    <source>
        <dbReference type="ARBA" id="ARBA00004613"/>
    </source>
</evidence>
<comment type="caution">
    <text evidence="7">The sequence shown here is derived from an EMBL/GenBank/DDBJ whole genome shotgun (WGS) entry which is preliminary data.</text>
</comment>
<comment type="similarity">
    <text evidence="2 4">Belongs to the AB hydrolase superfamily. Lipase family.</text>
</comment>
<proteinExistence type="inferred from homology"/>
<dbReference type="InterPro" id="IPR000734">
    <property type="entry name" value="TAG_lipase"/>
</dbReference>
<dbReference type="FunFam" id="3.40.50.1820:FF:000076">
    <property type="entry name" value="phospholipase A1"/>
    <property type="match status" value="1"/>
</dbReference>
<evidence type="ECO:0000313" key="8">
    <source>
        <dbReference type="Proteomes" id="UP001162162"/>
    </source>
</evidence>
<sequence>MKLFIVLAAAFAATFGNPVYFPDEEAFYTMDIGPNMTYFLVDSDVEGKYEVEDLVNSEVDTTSAPSDVTYYYYSKNKPNDGLKLKADNLDPLKNSDFSASKDTRFIIHGWKNSYTSDINVFIKKAIFEEYDANVFVVDWFPIADRNYVSARWAVNDVGGYVADFLRALESTFSVDLSRVTVIGHSLGAHVSGLAGKSLQGILSQVIGLDPALPLFQLSSSDNRLDKKDAQFVHVIHTNGGKLGFSAPLGHVDFYPNGGSSQPGCGWDFTGSCAHSRAYQYYAESVTPITKTFVSKKCTSYKDYSAGKCNSNPMANMGGYVADIGARDRYYLNTNKESPFAQG</sequence>
<dbReference type="PRINTS" id="PR00825">
    <property type="entry name" value="DOLALLERGEN"/>
</dbReference>
<dbReference type="GO" id="GO:0016042">
    <property type="term" value="P:lipid catabolic process"/>
    <property type="evidence" value="ECO:0007669"/>
    <property type="project" value="TreeGrafter"/>
</dbReference>
<comment type="subcellular location">
    <subcellularLocation>
        <location evidence="1">Secreted</location>
    </subcellularLocation>
</comment>
<keyword evidence="8" id="KW-1185">Reference proteome</keyword>
<feature type="signal peptide" evidence="5">
    <location>
        <begin position="1"/>
        <end position="16"/>
    </location>
</feature>
<dbReference type="GO" id="GO:0005615">
    <property type="term" value="C:extracellular space"/>
    <property type="evidence" value="ECO:0007669"/>
    <property type="project" value="TreeGrafter"/>
</dbReference>
<dbReference type="Gene3D" id="3.40.50.1820">
    <property type="entry name" value="alpha/beta hydrolase"/>
    <property type="match status" value="1"/>
</dbReference>
<keyword evidence="5" id="KW-0732">Signal</keyword>
<dbReference type="Pfam" id="PF00151">
    <property type="entry name" value="Lipase"/>
    <property type="match status" value="1"/>
</dbReference>
<dbReference type="InterPro" id="IPR002334">
    <property type="entry name" value="Allerg_PlipaseA1"/>
</dbReference>
<evidence type="ECO:0000256" key="4">
    <source>
        <dbReference type="RuleBase" id="RU004262"/>
    </source>
</evidence>
<dbReference type="InterPro" id="IPR033906">
    <property type="entry name" value="Lipase_N"/>
</dbReference>
<dbReference type="PANTHER" id="PTHR11610:SF190">
    <property type="entry name" value="VITELLOGENIN-3-LIKE PROTEIN"/>
    <property type="match status" value="1"/>
</dbReference>
<dbReference type="AlphaFoldDB" id="A0AAV8XKA9"/>
<name>A0AAV8XKA9_9CUCU</name>
<dbReference type="InterPro" id="IPR029058">
    <property type="entry name" value="AB_hydrolase_fold"/>
</dbReference>
<feature type="chain" id="PRO_5043586292" description="Lipase domain-containing protein" evidence="5">
    <location>
        <begin position="17"/>
        <end position="342"/>
    </location>
</feature>
<evidence type="ECO:0000256" key="3">
    <source>
        <dbReference type="ARBA" id="ARBA00022525"/>
    </source>
</evidence>
<dbReference type="CDD" id="cd00707">
    <property type="entry name" value="Pancreat_lipase_like"/>
    <property type="match status" value="1"/>
</dbReference>
<dbReference type="GO" id="GO:0016298">
    <property type="term" value="F:lipase activity"/>
    <property type="evidence" value="ECO:0007669"/>
    <property type="project" value="InterPro"/>
</dbReference>
<reference evidence="7" key="1">
    <citation type="journal article" date="2023" name="Insect Mol. Biol.">
        <title>Genome sequencing provides insights into the evolution of gene families encoding plant cell wall-degrading enzymes in longhorned beetles.</title>
        <authorList>
            <person name="Shin N.R."/>
            <person name="Okamura Y."/>
            <person name="Kirsch R."/>
            <person name="Pauchet Y."/>
        </authorList>
    </citation>
    <scope>NUCLEOTIDE SEQUENCE</scope>
    <source>
        <strain evidence="7">AMC_N1</strain>
    </source>
</reference>
<evidence type="ECO:0000313" key="7">
    <source>
        <dbReference type="EMBL" id="KAJ8938427.1"/>
    </source>
</evidence>
<organism evidence="7 8">
    <name type="scientific">Aromia moschata</name>
    <dbReference type="NCBI Taxonomy" id="1265417"/>
    <lineage>
        <taxon>Eukaryota</taxon>
        <taxon>Metazoa</taxon>
        <taxon>Ecdysozoa</taxon>
        <taxon>Arthropoda</taxon>
        <taxon>Hexapoda</taxon>
        <taxon>Insecta</taxon>
        <taxon>Pterygota</taxon>
        <taxon>Neoptera</taxon>
        <taxon>Endopterygota</taxon>
        <taxon>Coleoptera</taxon>
        <taxon>Polyphaga</taxon>
        <taxon>Cucujiformia</taxon>
        <taxon>Chrysomeloidea</taxon>
        <taxon>Cerambycidae</taxon>
        <taxon>Cerambycinae</taxon>
        <taxon>Callichromatini</taxon>
        <taxon>Aromia</taxon>
    </lineage>
</organism>
<accession>A0AAV8XKA9</accession>
<evidence type="ECO:0000256" key="5">
    <source>
        <dbReference type="SAM" id="SignalP"/>
    </source>
</evidence>
<dbReference type="InterPro" id="IPR013818">
    <property type="entry name" value="Lipase"/>
</dbReference>